<evidence type="ECO:0000313" key="4">
    <source>
        <dbReference type="Proteomes" id="UP000321595"/>
    </source>
</evidence>
<gene>
    <name evidence="3" type="ORF">FRD01_17295</name>
</gene>
<dbReference type="RefSeq" id="WP_146961849.1">
    <property type="nucleotide sequence ID" value="NZ_CP042467.1"/>
</dbReference>
<sequence>MKILLTGGAGFIGSAVLVALLKRGEEVVVVDAFEETLYPRWRKEKNLEWARTFGDFEFHEVDIRDADSMSALVTPELNAIIHLAAVAGVRPSIEKAPLYFDINVTATSLLLELGRKAGLERFVLASSSSVYGNNTKVPFAETDDVSNPISPYAASKYALEVLSKTHVNLHGGHVSCLRFFTVYGPRQRPEMAMHKFMDLIAKGEAVPMFGDGRTARDYTYIDDIVSGVIATLDRPDGFKVYNLGGDRVVHLDELIATIGRIVGREPVIQKLPMQPGDVPLTNADLTISRAELGYDPQTTLEAGLEAMWQWYQTFEVR</sequence>
<keyword evidence="4" id="KW-1185">Reference proteome</keyword>
<dbReference type="Gene3D" id="3.40.50.720">
    <property type="entry name" value="NAD(P)-binding Rossmann-like Domain"/>
    <property type="match status" value="1"/>
</dbReference>
<dbReference type="Proteomes" id="UP000321595">
    <property type="component" value="Chromosome"/>
</dbReference>
<dbReference type="InterPro" id="IPR001509">
    <property type="entry name" value="Epimerase_deHydtase"/>
</dbReference>
<name>A0A5B8XUP5_9DELT</name>
<evidence type="ECO:0000256" key="1">
    <source>
        <dbReference type="ARBA" id="ARBA00023027"/>
    </source>
</evidence>
<accession>A0A5B8XUP5</accession>
<evidence type="ECO:0000259" key="2">
    <source>
        <dbReference type="Pfam" id="PF01370"/>
    </source>
</evidence>
<dbReference type="AlphaFoldDB" id="A0A5B8XUP5"/>
<protein>
    <submittedName>
        <fullName evidence="3">NAD-dependent epimerase/dehydratase family protein</fullName>
    </submittedName>
</protein>
<dbReference type="KEGG" id="bbae:FRD01_17295"/>
<feature type="domain" description="NAD-dependent epimerase/dehydratase" evidence="2">
    <location>
        <begin position="3"/>
        <end position="244"/>
    </location>
</feature>
<dbReference type="PANTHER" id="PTHR43574">
    <property type="entry name" value="EPIMERASE-RELATED"/>
    <property type="match status" value="1"/>
</dbReference>
<dbReference type="OrthoDB" id="9802815at2"/>
<dbReference type="EMBL" id="CP042467">
    <property type="protein sequence ID" value="QED28961.1"/>
    <property type="molecule type" value="Genomic_DNA"/>
</dbReference>
<reference evidence="3 4" key="1">
    <citation type="submission" date="2019-08" db="EMBL/GenBank/DDBJ databases">
        <authorList>
            <person name="Liang Q."/>
        </authorList>
    </citation>
    <scope>NUCLEOTIDE SEQUENCE [LARGE SCALE GENOMIC DNA]</scope>
    <source>
        <strain evidence="3 4">V1718</strain>
    </source>
</reference>
<dbReference type="PRINTS" id="PR01713">
    <property type="entry name" value="NUCEPIMERASE"/>
</dbReference>
<dbReference type="InterPro" id="IPR036291">
    <property type="entry name" value="NAD(P)-bd_dom_sf"/>
</dbReference>
<keyword evidence="1" id="KW-0520">NAD</keyword>
<dbReference type="Pfam" id="PF01370">
    <property type="entry name" value="Epimerase"/>
    <property type="match status" value="1"/>
</dbReference>
<organism evidence="3 4">
    <name type="scientific">Microvenator marinus</name>
    <dbReference type="NCBI Taxonomy" id="2600177"/>
    <lineage>
        <taxon>Bacteria</taxon>
        <taxon>Deltaproteobacteria</taxon>
        <taxon>Bradymonadales</taxon>
        <taxon>Microvenatoraceae</taxon>
        <taxon>Microvenator</taxon>
    </lineage>
</organism>
<dbReference type="SUPFAM" id="SSF51735">
    <property type="entry name" value="NAD(P)-binding Rossmann-fold domains"/>
    <property type="match status" value="1"/>
</dbReference>
<evidence type="ECO:0000313" key="3">
    <source>
        <dbReference type="EMBL" id="QED28961.1"/>
    </source>
</evidence>
<proteinExistence type="predicted"/>